<organism evidence="1 2">
    <name type="scientific">Brunnivagina elsteri CCALA 953</name>
    <dbReference type="NCBI Taxonomy" id="987040"/>
    <lineage>
        <taxon>Bacteria</taxon>
        <taxon>Bacillati</taxon>
        <taxon>Cyanobacteriota</taxon>
        <taxon>Cyanophyceae</taxon>
        <taxon>Nostocales</taxon>
        <taxon>Calotrichaceae</taxon>
        <taxon>Brunnivagina</taxon>
    </lineage>
</organism>
<reference evidence="1 2" key="1">
    <citation type="submission" date="2017-08" db="EMBL/GenBank/DDBJ databases">
        <title>Draft genome sequence of filamentous cyanobacterium Calothrix elsteri CCALA 953.</title>
        <authorList>
            <person name="Gagunashvili A.N."/>
            <person name="Elster J."/>
            <person name="Andresson O.S."/>
        </authorList>
    </citation>
    <scope>NUCLEOTIDE SEQUENCE [LARGE SCALE GENOMIC DNA]</scope>
    <source>
        <strain evidence="1 2">CCALA 953</strain>
    </source>
</reference>
<dbReference type="Proteomes" id="UP000218238">
    <property type="component" value="Unassembled WGS sequence"/>
</dbReference>
<comment type="caution">
    <text evidence="1">The sequence shown here is derived from an EMBL/GenBank/DDBJ whole genome shotgun (WGS) entry which is preliminary data.</text>
</comment>
<name>A0A2A2TAV2_9CYAN</name>
<protein>
    <submittedName>
        <fullName evidence="1">Uncharacterized protein</fullName>
    </submittedName>
</protein>
<evidence type="ECO:0000313" key="1">
    <source>
        <dbReference type="EMBL" id="PAX48944.1"/>
    </source>
</evidence>
<dbReference type="RefSeq" id="WP_095724788.1">
    <property type="nucleotide sequence ID" value="NZ_NTFS01000550.1"/>
</dbReference>
<dbReference type="OrthoDB" id="515661at2"/>
<dbReference type="AlphaFoldDB" id="A0A2A2TAV2"/>
<evidence type="ECO:0000313" key="2">
    <source>
        <dbReference type="Proteomes" id="UP000218238"/>
    </source>
</evidence>
<accession>A0A2A2TAV2</accession>
<sequence>MNSSKLPQAGDKVLIISPVYVSGKSGIVCGKEVLSNEKPSGRWLVEIASESLVLSLSINDFRILGSQ</sequence>
<gene>
    <name evidence="1" type="ORF">CK510_28150</name>
</gene>
<dbReference type="EMBL" id="NTFS01000550">
    <property type="protein sequence ID" value="PAX48944.1"/>
    <property type="molecule type" value="Genomic_DNA"/>
</dbReference>
<proteinExistence type="predicted"/>
<keyword evidence="2" id="KW-1185">Reference proteome</keyword>